<dbReference type="Proteomes" id="UP000182276">
    <property type="component" value="Unassembled WGS sequence"/>
</dbReference>
<comment type="caution">
    <text evidence="1">The sequence shown here is derived from an EMBL/GenBank/DDBJ whole genome shotgun (WGS) entry which is preliminary data.</text>
</comment>
<accession>A0ABY0QYZ0</accession>
<keyword evidence="2" id="KW-1185">Reference proteome</keyword>
<organism evidence="1 2">
    <name type="scientific">Stutzerimonas balearica DSM 6083</name>
    <dbReference type="NCBI Taxonomy" id="1123016"/>
    <lineage>
        <taxon>Bacteria</taxon>
        <taxon>Pseudomonadati</taxon>
        <taxon>Pseudomonadota</taxon>
        <taxon>Gammaproteobacteria</taxon>
        <taxon>Pseudomonadales</taxon>
        <taxon>Pseudomonadaceae</taxon>
        <taxon>Stutzerimonas</taxon>
    </lineage>
</organism>
<evidence type="ECO:0008006" key="3">
    <source>
        <dbReference type="Google" id="ProtNLM"/>
    </source>
</evidence>
<evidence type="ECO:0000313" key="2">
    <source>
        <dbReference type="Proteomes" id="UP000182276"/>
    </source>
</evidence>
<evidence type="ECO:0000313" key="1">
    <source>
        <dbReference type="EMBL" id="SDM13975.1"/>
    </source>
</evidence>
<sequence>MYDKKRMTVKEVLQLQLFVIDESSAIQWLKQQLIRKPQSFQDLHPLFLKETAGWSKSEVPLELLTLLEQNFLRYDGKGPVPEQIHAYLSTNWKELRNLPKDDPTLVTKARDRWYVPDPNKAGDLEKLREKALLKEFEEYKEVKKKLKVFRLEAVRAGFKKAWQERDYAVIVAVADKIPNNVLEEDPKLLMWYDQAVTRMGGE</sequence>
<name>A0ABY0QYZ0_9GAMM</name>
<dbReference type="EMBL" id="FNHO01000002">
    <property type="protein sequence ID" value="SDM13975.1"/>
    <property type="molecule type" value="Genomic_DNA"/>
</dbReference>
<proteinExistence type="predicted"/>
<gene>
    <name evidence="1" type="ORF">SAMN05660875_102465</name>
</gene>
<protein>
    <recommendedName>
        <fullName evidence="3">DNA methylase</fullName>
    </recommendedName>
</protein>
<reference evidence="1 2" key="1">
    <citation type="submission" date="2016-10" db="EMBL/GenBank/DDBJ databases">
        <authorList>
            <person name="Varghese N."/>
            <person name="Submissions S."/>
        </authorList>
    </citation>
    <scope>NUCLEOTIDE SEQUENCE [LARGE SCALE GENOMIC DNA]</scope>
    <source>
        <strain evidence="1 2">DSM 6083</strain>
    </source>
</reference>